<dbReference type="PANTHER" id="PTHR30625:SF15">
    <property type="entry name" value="BIOPOLYMER TRANSPORT PROTEIN EXBB"/>
    <property type="match status" value="1"/>
</dbReference>
<feature type="domain" description="MotA/TolQ/ExbB proton channel" evidence="10">
    <location>
        <begin position="81"/>
        <end position="203"/>
    </location>
</feature>
<dbReference type="EMBL" id="JEME01000514">
    <property type="protein sequence ID" value="KYG09930.1"/>
    <property type="molecule type" value="Genomic_DNA"/>
</dbReference>
<feature type="transmembrane region" description="Helical" evidence="9">
    <location>
        <begin position="18"/>
        <end position="39"/>
    </location>
</feature>
<evidence type="ECO:0000256" key="1">
    <source>
        <dbReference type="ARBA" id="ARBA00004651"/>
    </source>
</evidence>
<dbReference type="GO" id="GO:0017038">
    <property type="term" value="P:protein import"/>
    <property type="evidence" value="ECO:0007669"/>
    <property type="project" value="TreeGrafter"/>
</dbReference>
<evidence type="ECO:0000313" key="11">
    <source>
        <dbReference type="EMBL" id="KYG09930.1"/>
    </source>
</evidence>
<comment type="similarity">
    <text evidence="8">Belongs to the exbB/tolQ family.</text>
</comment>
<keyword evidence="6 9" id="KW-1133">Transmembrane helix</keyword>
<dbReference type="Pfam" id="PF01618">
    <property type="entry name" value="MotA_ExbB"/>
    <property type="match status" value="1"/>
</dbReference>
<dbReference type="AlphaFoldDB" id="A0A150TZ12"/>
<evidence type="ECO:0000259" key="10">
    <source>
        <dbReference type="Pfam" id="PF01618"/>
    </source>
</evidence>
<protein>
    <submittedName>
        <fullName evidence="11">Biopolymer transporter ExbB</fullName>
    </submittedName>
</protein>
<keyword evidence="7 9" id="KW-0472">Membrane</keyword>
<evidence type="ECO:0000313" key="12">
    <source>
        <dbReference type="Proteomes" id="UP000075502"/>
    </source>
</evidence>
<keyword evidence="2 8" id="KW-0813">Transport</keyword>
<sequence>MHTVVAVKNLLVQSGASWVLWLLFALSAGSIAITVERWLYFRSKDDDVRALAAELDAHLSNGSIGAALDALRPTRSVGAIVARAGLKLAQRGSAAADKGMQSAIAAERKALEARLAYLGTLGNNAPFVGLFGTVIGVILAFEQLGQATGTAGAGAASQVASAAVMAAIAEALVATAVGIGVALPAVAAYNYLQRRIAAMLDDAETLSNLVLAYLATGEAARSFAVEPVHAVHRGAALDKPANGEAPHPEAA</sequence>
<comment type="subcellular location">
    <subcellularLocation>
        <location evidence="1">Cell membrane</location>
        <topology evidence="1">Multi-pass membrane protein</topology>
    </subcellularLocation>
    <subcellularLocation>
        <location evidence="8">Membrane</location>
        <topology evidence="8">Multi-pass membrane protein</topology>
    </subcellularLocation>
</comment>
<evidence type="ECO:0000256" key="7">
    <source>
        <dbReference type="ARBA" id="ARBA00023136"/>
    </source>
</evidence>
<evidence type="ECO:0000256" key="2">
    <source>
        <dbReference type="ARBA" id="ARBA00022448"/>
    </source>
</evidence>
<accession>A0A150TZ12</accession>
<evidence type="ECO:0000256" key="4">
    <source>
        <dbReference type="ARBA" id="ARBA00022692"/>
    </source>
</evidence>
<dbReference type="Proteomes" id="UP000075502">
    <property type="component" value="Unassembled WGS sequence"/>
</dbReference>
<dbReference type="GO" id="GO:0005886">
    <property type="term" value="C:plasma membrane"/>
    <property type="evidence" value="ECO:0007669"/>
    <property type="project" value="UniProtKB-SubCell"/>
</dbReference>
<evidence type="ECO:0000256" key="9">
    <source>
        <dbReference type="SAM" id="Phobius"/>
    </source>
</evidence>
<evidence type="ECO:0000256" key="5">
    <source>
        <dbReference type="ARBA" id="ARBA00022927"/>
    </source>
</evidence>
<reference evidence="11 12" key="1">
    <citation type="submission" date="2014-02" db="EMBL/GenBank/DDBJ databases">
        <title>The small core and large imbalanced accessory genome model reveals a collaborative survival strategy of Sorangium cellulosum strains in nature.</title>
        <authorList>
            <person name="Han K."/>
            <person name="Peng R."/>
            <person name="Blom J."/>
            <person name="Li Y.-Z."/>
        </authorList>
    </citation>
    <scope>NUCLEOTIDE SEQUENCE [LARGE SCALE GENOMIC DNA]</scope>
    <source>
        <strain evidence="11 12">So0007-03</strain>
    </source>
</reference>
<feature type="transmembrane region" description="Helical" evidence="9">
    <location>
        <begin position="115"/>
        <end position="141"/>
    </location>
</feature>
<evidence type="ECO:0000256" key="6">
    <source>
        <dbReference type="ARBA" id="ARBA00022989"/>
    </source>
</evidence>
<evidence type="ECO:0000256" key="3">
    <source>
        <dbReference type="ARBA" id="ARBA00022475"/>
    </source>
</evidence>
<dbReference type="PANTHER" id="PTHR30625">
    <property type="entry name" value="PROTEIN TOLQ"/>
    <property type="match status" value="1"/>
</dbReference>
<keyword evidence="3" id="KW-1003">Cell membrane</keyword>
<proteinExistence type="inferred from homology"/>
<dbReference type="InterPro" id="IPR002898">
    <property type="entry name" value="MotA_ExbB_proton_chnl"/>
</dbReference>
<organism evidence="11 12">
    <name type="scientific">Sorangium cellulosum</name>
    <name type="common">Polyangium cellulosum</name>
    <dbReference type="NCBI Taxonomy" id="56"/>
    <lineage>
        <taxon>Bacteria</taxon>
        <taxon>Pseudomonadati</taxon>
        <taxon>Myxococcota</taxon>
        <taxon>Polyangia</taxon>
        <taxon>Polyangiales</taxon>
        <taxon>Polyangiaceae</taxon>
        <taxon>Sorangium</taxon>
    </lineage>
</organism>
<gene>
    <name evidence="11" type="ORF">BE21_15245</name>
</gene>
<keyword evidence="4 9" id="KW-0812">Transmembrane</keyword>
<keyword evidence="5 8" id="KW-0653">Protein transport</keyword>
<dbReference type="InterPro" id="IPR050790">
    <property type="entry name" value="ExbB/TolQ_transport"/>
</dbReference>
<evidence type="ECO:0000256" key="8">
    <source>
        <dbReference type="RuleBase" id="RU004057"/>
    </source>
</evidence>
<feature type="transmembrane region" description="Helical" evidence="9">
    <location>
        <begin position="161"/>
        <end position="189"/>
    </location>
</feature>
<name>A0A150TZ12_SORCE</name>
<comment type="caution">
    <text evidence="11">The sequence shown here is derived from an EMBL/GenBank/DDBJ whole genome shotgun (WGS) entry which is preliminary data.</text>
</comment>